<dbReference type="Gene3D" id="3.30.565.10">
    <property type="entry name" value="Histidine kinase-like ATPase, C-terminal domain"/>
    <property type="match status" value="1"/>
</dbReference>
<protein>
    <submittedName>
        <fullName evidence="3">Histidine kinase</fullName>
    </submittedName>
</protein>
<dbReference type="InterPro" id="IPR036890">
    <property type="entry name" value="HATPase_C_sf"/>
</dbReference>
<dbReference type="PANTHER" id="PTHR34220">
    <property type="entry name" value="SENSOR HISTIDINE KINASE YPDA"/>
    <property type="match status" value="1"/>
</dbReference>
<evidence type="ECO:0000256" key="1">
    <source>
        <dbReference type="SAM" id="Phobius"/>
    </source>
</evidence>
<evidence type="ECO:0000259" key="2">
    <source>
        <dbReference type="Pfam" id="PF06580"/>
    </source>
</evidence>
<name>A0ABZ0I4Y1_9GAMM</name>
<keyword evidence="1" id="KW-1133">Transmembrane helix</keyword>
<sequence length="368" mass="42026">MSKYFSEERIAQFWVFQLSGWTGLSIVSYFSLNLWYDQPEAVYLGHNILQSVLGVIVSWPLRYIYRRVWNDALVLRIVYISIAVVIFAGLWSVLRLAVFQWMTGETGIWSDFGGWLFPSIFIFMCWTALYHGFKYYRLVGEEHDALLRMESARNFEAARAARAESSTREAQLEMLRYQLKPHFLFNTMNAIQSLVATKRNERAIEMINALSDFLRYSLYSDTKQFVTVKDELAAIKMYLLIEQARFGERLSVEMNASEEARDQLLPSMLLQPLVENAIKYAISKSEKGGALMIEAYCDATHLNIDVIDSGAEVSARGAAGASGVGLSNIRQRLEACYEDDYSFDLHRTKEGGVRAAVRIPLNHSETMS</sequence>
<feature type="transmembrane region" description="Helical" evidence="1">
    <location>
        <begin position="73"/>
        <end position="94"/>
    </location>
</feature>
<dbReference type="InterPro" id="IPR050640">
    <property type="entry name" value="Bact_2-comp_sensor_kinase"/>
</dbReference>
<dbReference type="RefSeq" id="WP_407349194.1">
    <property type="nucleotide sequence ID" value="NZ_CP136864.1"/>
</dbReference>
<proteinExistence type="predicted"/>
<feature type="domain" description="Signal transduction histidine kinase internal region" evidence="2">
    <location>
        <begin position="170"/>
        <end position="250"/>
    </location>
</feature>
<keyword evidence="3" id="KW-0808">Transferase</keyword>
<feature type="transmembrane region" description="Helical" evidence="1">
    <location>
        <begin position="42"/>
        <end position="61"/>
    </location>
</feature>
<accession>A0ABZ0I4Y1</accession>
<feature type="transmembrane region" description="Helical" evidence="1">
    <location>
        <begin position="12"/>
        <end position="36"/>
    </location>
</feature>
<reference evidence="3 4" key="1">
    <citation type="submission" date="2023-10" db="EMBL/GenBank/DDBJ databases">
        <title>Two novel species belonging to the OM43/NOR5 clade.</title>
        <authorList>
            <person name="Park M."/>
        </authorList>
    </citation>
    <scope>NUCLEOTIDE SEQUENCE [LARGE SCALE GENOMIC DNA]</scope>
    <source>
        <strain evidence="3 4">IMCC43200</strain>
    </source>
</reference>
<dbReference type="PANTHER" id="PTHR34220:SF7">
    <property type="entry name" value="SENSOR HISTIDINE KINASE YPDA"/>
    <property type="match status" value="1"/>
</dbReference>
<feature type="transmembrane region" description="Helical" evidence="1">
    <location>
        <begin position="114"/>
        <end position="133"/>
    </location>
</feature>
<dbReference type="InterPro" id="IPR010559">
    <property type="entry name" value="Sig_transdc_His_kin_internal"/>
</dbReference>
<evidence type="ECO:0000313" key="3">
    <source>
        <dbReference type="EMBL" id="WOJ94557.1"/>
    </source>
</evidence>
<organism evidence="3 4">
    <name type="scientific">Congregibacter variabilis</name>
    <dbReference type="NCBI Taxonomy" id="3081200"/>
    <lineage>
        <taxon>Bacteria</taxon>
        <taxon>Pseudomonadati</taxon>
        <taxon>Pseudomonadota</taxon>
        <taxon>Gammaproteobacteria</taxon>
        <taxon>Cellvibrionales</taxon>
        <taxon>Halieaceae</taxon>
        <taxon>Congregibacter</taxon>
    </lineage>
</organism>
<keyword evidence="4" id="KW-1185">Reference proteome</keyword>
<dbReference type="GO" id="GO:0016301">
    <property type="term" value="F:kinase activity"/>
    <property type="evidence" value="ECO:0007669"/>
    <property type="project" value="UniProtKB-KW"/>
</dbReference>
<keyword evidence="3" id="KW-0418">Kinase</keyword>
<dbReference type="Proteomes" id="UP001626537">
    <property type="component" value="Chromosome"/>
</dbReference>
<keyword evidence="1" id="KW-0812">Transmembrane</keyword>
<keyword evidence="1" id="KW-0472">Membrane</keyword>
<dbReference type="Pfam" id="PF06580">
    <property type="entry name" value="His_kinase"/>
    <property type="match status" value="1"/>
</dbReference>
<gene>
    <name evidence="3" type="ORF">R0135_05180</name>
</gene>
<evidence type="ECO:0000313" key="4">
    <source>
        <dbReference type="Proteomes" id="UP001626537"/>
    </source>
</evidence>
<dbReference type="SUPFAM" id="SSF55874">
    <property type="entry name" value="ATPase domain of HSP90 chaperone/DNA topoisomerase II/histidine kinase"/>
    <property type="match status" value="1"/>
</dbReference>
<dbReference type="EMBL" id="CP136864">
    <property type="protein sequence ID" value="WOJ94557.1"/>
    <property type="molecule type" value="Genomic_DNA"/>
</dbReference>